<comment type="caution">
    <text evidence="3">The sequence shown here is derived from an EMBL/GenBank/DDBJ whole genome shotgun (WGS) entry which is preliminary data.</text>
</comment>
<evidence type="ECO:0000313" key="4">
    <source>
        <dbReference type="Proteomes" id="UP000266677"/>
    </source>
</evidence>
<name>A0A3A4KL73_9NOCA</name>
<feature type="domain" description="DUF4253" evidence="2">
    <location>
        <begin position="158"/>
        <end position="263"/>
    </location>
</feature>
<proteinExistence type="predicted"/>
<sequence>MYDSAVTKSPDFPALPTDLPSGRLIRATEADSPGEGRAVLWVCDRRQLRLGELWSRLYDQRAGTGLYPLLLETPTPYDEDEQPDAQSWHNANLGYTPVEKIDALDPYEVLRELWPSESESVYAEIPSQWLHLAPEDTDVGPAARELARSLGFGTLRLIGLVPTTSGADALTLCGWHGPLNLTDSTEAISAVVRSWEQRFGAQVVMIGLDTLHLSVAAPPTSHAQALEIAAEHLAFCPDNFDFGTLDDYATKLIGQTRWNFWWD</sequence>
<evidence type="ECO:0000259" key="2">
    <source>
        <dbReference type="Pfam" id="PF14062"/>
    </source>
</evidence>
<dbReference type="AlphaFoldDB" id="A0A3A4KL73"/>
<organism evidence="3 4">
    <name type="scientific">Nocardia panacis</name>
    <dbReference type="NCBI Taxonomy" id="2340916"/>
    <lineage>
        <taxon>Bacteria</taxon>
        <taxon>Bacillati</taxon>
        <taxon>Actinomycetota</taxon>
        <taxon>Actinomycetes</taxon>
        <taxon>Mycobacteriales</taxon>
        <taxon>Nocardiaceae</taxon>
        <taxon>Nocardia</taxon>
    </lineage>
</organism>
<feature type="region of interest" description="Disordered" evidence="1">
    <location>
        <begin position="1"/>
        <end position="20"/>
    </location>
</feature>
<reference evidence="3 4" key="1">
    <citation type="submission" date="2018-09" db="EMBL/GenBank/DDBJ databases">
        <title>YIM PH21274 draft genome.</title>
        <authorList>
            <person name="Miao C."/>
        </authorList>
    </citation>
    <scope>NUCLEOTIDE SEQUENCE [LARGE SCALE GENOMIC DNA]</scope>
    <source>
        <strain evidence="3 4">YIM PH 21724</strain>
    </source>
</reference>
<evidence type="ECO:0000313" key="3">
    <source>
        <dbReference type="EMBL" id="RJO77612.1"/>
    </source>
</evidence>
<dbReference type="EMBL" id="QZFU01000015">
    <property type="protein sequence ID" value="RJO77612.1"/>
    <property type="molecule type" value="Genomic_DNA"/>
</dbReference>
<protein>
    <submittedName>
        <fullName evidence="3">DUF4253 domain-containing protein</fullName>
    </submittedName>
</protein>
<accession>A0A3A4KL73</accession>
<dbReference type="Proteomes" id="UP000266677">
    <property type="component" value="Unassembled WGS sequence"/>
</dbReference>
<keyword evidence="4" id="KW-1185">Reference proteome</keyword>
<gene>
    <name evidence="3" type="ORF">D5S18_07685</name>
</gene>
<evidence type="ECO:0000256" key="1">
    <source>
        <dbReference type="SAM" id="MobiDB-lite"/>
    </source>
</evidence>
<dbReference type="Pfam" id="PF14062">
    <property type="entry name" value="DUF4253"/>
    <property type="match status" value="1"/>
</dbReference>
<dbReference type="InterPro" id="IPR025349">
    <property type="entry name" value="DUF4253"/>
</dbReference>